<evidence type="ECO:0000313" key="4">
    <source>
        <dbReference type="Proteomes" id="UP000789941"/>
    </source>
</evidence>
<feature type="coiled-coil region" evidence="1">
    <location>
        <begin position="239"/>
        <end position="330"/>
    </location>
</feature>
<dbReference type="AlphaFoldDB" id="A0A5E4LVE5"/>
<proteinExistence type="predicted"/>
<evidence type="ECO:0000256" key="2">
    <source>
        <dbReference type="SAM" id="MobiDB-lite"/>
    </source>
</evidence>
<protein>
    <submittedName>
        <fullName evidence="3">Chromosome partition protein Smc</fullName>
    </submittedName>
</protein>
<organism evidence="3 4">
    <name type="scientific">Candidatus Bilamarchaeum dharawalense</name>
    <dbReference type="NCBI Taxonomy" id="2885759"/>
    <lineage>
        <taxon>Archaea</taxon>
        <taxon>Candidatus Micrarchaeota</taxon>
        <taxon>Candidatus Micrarchaeia</taxon>
        <taxon>Candidatus Anstonellales</taxon>
        <taxon>Candidatus Bilamarchaeaceae</taxon>
        <taxon>Candidatus Bilamarchaeum</taxon>
    </lineage>
</organism>
<dbReference type="Gene3D" id="1.10.10.10">
    <property type="entry name" value="Winged helix-like DNA-binding domain superfamily/Winged helix DNA-binding domain"/>
    <property type="match status" value="1"/>
</dbReference>
<feature type="compositionally biased region" description="Pro residues" evidence="2">
    <location>
        <begin position="90"/>
        <end position="105"/>
    </location>
</feature>
<dbReference type="Gene3D" id="1.10.287.950">
    <property type="entry name" value="Methyl-accepting chemotaxis protein"/>
    <property type="match status" value="1"/>
</dbReference>
<feature type="coiled-coil region" evidence="1">
    <location>
        <begin position="381"/>
        <end position="415"/>
    </location>
</feature>
<accession>A0A5E4LVE5</accession>
<gene>
    <name evidence="3" type="primary">smc_3</name>
    <name evidence="3" type="ORF">LFW2832_00663</name>
</gene>
<comment type="caution">
    <text evidence="3">The sequence shown here is derived from an EMBL/GenBank/DDBJ whole genome shotgun (WGS) entry which is preliminary data.</text>
</comment>
<dbReference type="GO" id="GO:0016192">
    <property type="term" value="P:vesicle-mediated transport"/>
    <property type="evidence" value="ECO:0007669"/>
    <property type="project" value="InterPro"/>
</dbReference>
<evidence type="ECO:0000256" key="1">
    <source>
        <dbReference type="SAM" id="Coils"/>
    </source>
</evidence>
<feature type="compositionally biased region" description="Acidic residues" evidence="2">
    <location>
        <begin position="144"/>
        <end position="156"/>
    </location>
</feature>
<name>A0A5E4LVE5_9ARCH</name>
<keyword evidence="1" id="KW-0175">Coiled coil</keyword>
<dbReference type="Proteomes" id="UP000789941">
    <property type="component" value="Unassembled WGS sequence"/>
</dbReference>
<dbReference type="InterPro" id="IPR010989">
    <property type="entry name" value="SNARE"/>
</dbReference>
<dbReference type="GO" id="GO:0016020">
    <property type="term" value="C:membrane"/>
    <property type="evidence" value="ECO:0007669"/>
    <property type="project" value="InterPro"/>
</dbReference>
<dbReference type="InterPro" id="IPR036388">
    <property type="entry name" value="WH-like_DNA-bd_sf"/>
</dbReference>
<feature type="region of interest" description="Disordered" evidence="2">
    <location>
        <begin position="572"/>
        <end position="611"/>
    </location>
</feature>
<sequence length="611" mass="69156">MTQDKITVDEPLISTDVDSLIRTLSERKRVSLNDLRQLCKIDKKTMEKWLAVLEDEGYINVEYGIRGTFVNWVGLGMETTTNYVVDSAPPTTPQPTPEEPSPTNVPPTVDQPVQEEVSTITEDTPEASESVDSDSESDVSSYEETVDDSSEGGPEPEELLSEYLARKKEKGSLDVNDLRATILTKLDDGEDSPEDLIFSGSTQKEEPKEVESVEEPEPPVAQPEPIKSIREQIDVRELMSAYLAEINKEKAEIDALKKEKEALYRDKFATIEGKMQADIAVLSEKVIEKQSRIAELKERVLELPDKVDELNRLQREMDRLKKEGRMALDRTKRKADEFVSTINDSRIEVEDKVREVDSVLSAQSDKLKEFETLSSSLDSKSEKLRTSLDNAKAQVDELSATMSTLLTDLQQVEQMKSEINSMTDMVKSSVADRGEELKALEAELEGIAKMEHWVQEYVRDYEEKVDEIEDYVSRSDDELADLKSAAESVYMREYLGQLESMTEDYQNALYDTVSKEQDIDKKITDSKSRITELVKESQDLIKKVKSEVPGSSGYDRLLARVKEKTGKVKSVIVEKQSERAKLSEDSKNTRRTPPMSKTTSKPSKTVKKKRK</sequence>
<feature type="region of interest" description="Disordered" evidence="2">
    <location>
        <begin position="184"/>
        <end position="228"/>
    </location>
</feature>
<feature type="compositionally biased region" description="Acidic residues" evidence="2">
    <location>
        <begin position="123"/>
        <end position="137"/>
    </location>
</feature>
<feature type="compositionally biased region" description="Basic and acidic residues" evidence="2">
    <location>
        <begin position="575"/>
        <end position="588"/>
    </location>
</feature>
<reference evidence="3 4" key="1">
    <citation type="submission" date="2019-08" db="EMBL/GenBank/DDBJ databases">
        <authorList>
            <person name="Vazquez-Campos X."/>
        </authorList>
    </citation>
    <scope>NUCLEOTIDE SEQUENCE [LARGE SCALE GENOMIC DNA]</scope>
    <source>
        <strain evidence="3">LFW-283_2</strain>
    </source>
</reference>
<feature type="region of interest" description="Disordered" evidence="2">
    <location>
        <begin position="84"/>
        <end position="156"/>
    </location>
</feature>
<evidence type="ECO:0000313" key="3">
    <source>
        <dbReference type="EMBL" id="VVC03992.1"/>
    </source>
</evidence>
<feature type="compositionally biased region" description="Low complexity" evidence="2">
    <location>
        <begin position="592"/>
        <end position="603"/>
    </location>
</feature>
<dbReference type="EMBL" id="CABMJJ010000009">
    <property type="protein sequence ID" value="VVC03992.1"/>
    <property type="molecule type" value="Genomic_DNA"/>
</dbReference>
<dbReference type="SUPFAM" id="SSF47661">
    <property type="entry name" value="t-snare proteins"/>
    <property type="match status" value="1"/>
</dbReference>